<keyword evidence="5 12" id="KW-0378">Hydrolase</keyword>
<dbReference type="SUPFAM" id="SSF46785">
    <property type="entry name" value="Winged helix' DNA-binding domain"/>
    <property type="match status" value="1"/>
</dbReference>
<dbReference type="Gene3D" id="1.10.10.10">
    <property type="entry name" value="Winged helix-like DNA-binding domain superfamily/Winged helix DNA-binding domain"/>
    <property type="match status" value="1"/>
</dbReference>
<dbReference type="GO" id="GO:0006281">
    <property type="term" value="P:DNA repair"/>
    <property type="evidence" value="ECO:0007669"/>
    <property type="project" value="UniProtKB-UniRule"/>
</dbReference>
<keyword evidence="10 12" id="KW-0234">DNA repair</keyword>
<dbReference type="InterPro" id="IPR006197">
    <property type="entry name" value="Peptidase_S24_LexA"/>
</dbReference>
<keyword evidence="17" id="KW-1185">Reference proteome</keyword>
<dbReference type="GO" id="GO:0006508">
    <property type="term" value="P:proteolysis"/>
    <property type="evidence" value="ECO:0007669"/>
    <property type="project" value="InterPro"/>
</dbReference>
<dbReference type="InterPro" id="IPR039418">
    <property type="entry name" value="LexA-like"/>
</dbReference>
<dbReference type="GO" id="GO:0004252">
    <property type="term" value="F:serine-type endopeptidase activity"/>
    <property type="evidence" value="ECO:0007669"/>
    <property type="project" value="UniProtKB-UniRule"/>
</dbReference>
<dbReference type="EMBL" id="AP024233">
    <property type="protein sequence ID" value="BCO10607.1"/>
    <property type="molecule type" value="Genomic_DNA"/>
</dbReference>
<organism evidence="16 17">
    <name type="scientific">Desulfolithobacter dissulfuricans</name>
    <dbReference type="NCBI Taxonomy" id="2795293"/>
    <lineage>
        <taxon>Bacteria</taxon>
        <taxon>Pseudomonadati</taxon>
        <taxon>Thermodesulfobacteriota</taxon>
        <taxon>Desulfobulbia</taxon>
        <taxon>Desulfobulbales</taxon>
        <taxon>Desulfobulbaceae</taxon>
        <taxon>Desulfolithobacter</taxon>
    </lineage>
</organism>
<sequence length="211" mass="23523">MPDSILSSRQQQLLEYLRRTIRETGIPPTLRQAGEALGISHTAVSNGLRVLEEKGYIRRRGQSSRAISLVEPVGELSGTGRKVPVIGRIAAGLPLYAQQEWDGYLVVDPRIYRGDNLFALRIQGDSMRDAGILDGDLAICEPRQFAENGEIVVALVDNEEATVKRFWYHGDHIELRPENPAYQPLRCQLGEVLIQGKVIGIHRGPEGFETR</sequence>
<dbReference type="InterPro" id="IPR050077">
    <property type="entry name" value="LexA_repressor"/>
</dbReference>
<evidence type="ECO:0000256" key="4">
    <source>
        <dbReference type="ARBA" id="ARBA00022763"/>
    </source>
</evidence>
<dbReference type="NCBIfam" id="TIGR00498">
    <property type="entry name" value="lexA"/>
    <property type="match status" value="1"/>
</dbReference>
<comment type="function">
    <text evidence="12">Represses a number of genes involved in the response to DNA damage (SOS response), including recA and lexA. In the presence of single-stranded DNA, RecA interacts with LexA causing an autocatalytic cleavage which disrupts the DNA-binding part of LexA, leading to derepression of the SOS regulon and eventually DNA repair.</text>
</comment>
<dbReference type="SUPFAM" id="SSF51306">
    <property type="entry name" value="LexA/Signal peptidase"/>
    <property type="match status" value="1"/>
</dbReference>
<dbReference type="Pfam" id="PF01726">
    <property type="entry name" value="LexA_DNA_bind"/>
    <property type="match status" value="1"/>
</dbReference>
<keyword evidence="8 12" id="KW-0238">DNA-binding</keyword>
<feature type="active site" description="For autocatalytic cleavage activity" evidence="12">
    <location>
        <position position="126"/>
    </location>
</feature>
<dbReference type="GO" id="GO:0045892">
    <property type="term" value="P:negative regulation of DNA-templated transcription"/>
    <property type="evidence" value="ECO:0007669"/>
    <property type="project" value="UniProtKB-UniRule"/>
</dbReference>
<evidence type="ECO:0000256" key="10">
    <source>
        <dbReference type="ARBA" id="ARBA00023204"/>
    </source>
</evidence>
<evidence type="ECO:0000256" key="2">
    <source>
        <dbReference type="ARBA" id="ARBA00022491"/>
    </source>
</evidence>
<dbReference type="KEGG" id="ddu:GF1_29830"/>
<dbReference type="InterPro" id="IPR015927">
    <property type="entry name" value="Peptidase_S24_S26A/B/C"/>
</dbReference>
<evidence type="ECO:0000256" key="3">
    <source>
        <dbReference type="ARBA" id="ARBA00022705"/>
    </source>
</evidence>
<dbReference type="AlphaFoldDB" id="A0A915U4A6"/>
<evidence type="ECO:0000313" key="17">
    <source>
        <dbReference type="Proteomes" id="UP001063350"/>
    </source>
</evidence>
<dbReference type="Gene3D" id="2.10.109.10">
    <property type="entry name" value="Umud Fragment, subunit A"/>
    <property type="match status" value="1"/>
</dbReference>
<gene>
    <name evidence="12" type="primary">lexA</name>
    <name evidence="16" type="ORF">GF1_29830</name>
</gene>
<evidence type="ECO:0000256" key="9">
    <source>
        <dbReference type="ARBA" id="ARBA00023163"/>
    </source>
</evidence>
<dbReference type="InterPro" id="IPR036388">
    <property type="entry name" value="WH-like_DNA-bd_sf"/>
</dbReference>
<dbReference type="PANTHER" id="PTHR33516:SF2">
    <property type="entry name" value="LEXA REPRESSOR-RELATED"/>
    <property type="match status" value="1"/>
</dbReference>
<evidence type="ECO:0000259" key="14">
    <source>
        <dbReference type="Pfam" id="PF00717"/>
    </source>
</evidence>
<evidence type="ECO:0000256" key="8">
    <source>
        <dbReference type="ARBA" id="ARBA00023125"/>
    </source>
</evidence>
<feature type="domain" description="LexA repressor DNA-binding" evidence="15">
    <location>
        <begin position="5"/>
        <end position="66"/>
    </location>
</feature>
<evidence type="ECO:0000256" key="13">
    <source>
        <dbReference type="RuleBase" id="RU003991"/>
    </source>
</evidence>
<dbReference type="CDD" id="cd06529">
    <property type="entry name" value="S24_LexA-like"/>
    <property type="match status" value="1"/>
</dbReference>
<evidence type="ECO:0000256" key="1">
    <source>
        <dbReference type="ARBA" id="ARBA00007484"/>
    </source>
</evidence>
<dbReference type="InterPro" id="IPR006200">
    <property type="entry name" value="LexA"/>
</dbReference>
<evidence type="ECO:0000256" key="11">
    <source>
        <dbReference type="ARBA" id="ARBA00023236"/>
    </source>
</evidence>
<dbReference type="GO" id="GO:0006260">
    <property type="term" value="P:DNA replication"/>
    <property type="evidence" value="ECO:0007669"/>
    <property type="project" value="UniProtKB-UniRule"/>
</dbReference>
<dbReference type="InterPro" id="IPR006199">
    <property type="entry name" value="LexA_DNA-bd_dom"/>
</dbReference>
<dbReference type="Proteomes" id="UP001063350">
    <property type="component" value="Chromosome"/>
</dbReference>
<dbReference type="PRINTS" id="PR00726">
    <property type="entry name" value="LEXASERPTASE"/>
</dbReference>
<dbReference type="EC" id="3.4.21.88" evidence="12"/>
<keyword evidence="2 12" id="KW-0678">Repressor</keyword>
<dbReference type="PANTHER" id="PTHR33516">
    <property type="entry name" value="LEXA REPRESSOR"/>
    <property type="match status" value="1"/>
</dbReference>
<comment type="subunit">
    <text evidence="12">Homodimer.</text>
</comment>
<accession>A0A915U4A6</accession>
<comment type="catalytic activity">
    <reaction evidence="12">
        <text>Hydrolysis of Ala-|-Gly bond in repressor LexA.</text>
        <dbReference type="EC" id="3.4.21.88"/>
    </reaction>
</comment>
<keyword evidence="4 12" id="KW-0227">DNA damage</keyword>
<keyword evidence="7 12" id="KW-0805">Transcription regulation</keyword>
<keyword evidence="3 12" id="KW-0235">DNA replication</keyword>
<keyword evidence="6 12" id="KW-0068">Autocatalytic cleavage</keyword>
<comment type="caution">
    <text evidence="12">Lacks conserved residue(s) required for the propagation of feature annotation.</text>
</comment>
<comment type="similarity">
    <text evidence="1 12 13">Belongs to the peptidase S24 family.</text>
</comment>
<dbReference type="GO" id="GO:0009432">
    <property type="term" value="P:SOS response"/>
    <property type="evidence" value="ECO:0007669"/>
    <property type="project" value="UniProtKB-UniRule"/>
</dbReference>
<reference evidence="16" key="1">
    <citation type="submission" date="2020-12" db="EMBL/GenBank/DDBJ databases">
        <title>Desulfobium dissulfuricans gen. nov., sp. nov., a novel mesophilic, sulfate-reducing bacterium isolated from a deep-sea hydrothermal vent.</title>
        <authorList>
            <person name="Hashimoto Y."/>
            <person name="Tame A."/>
            <person name="Sawayama S."/>
            <person name="Miyazaki J."/>
            <person name="Takai K."/>
            <person name="Nakagawa S."/>
        </authorList>
    </citation>
    <scope>NUCLEOTIDE SEQUENCE</scope>
    <source>
        <strain evidence="16">GF1</strain>
    </source>
</reference>
<dbReference type="InterPro" id="IPR036390">
    <property type="entry name" value="WH_DNA-bd_sf"/>
</dbReference>
<evidence type="ECO:0000256" key="5">
    <source>
        <dbReference type="ARBA" id="ARBA00022801"/>
    </source>
</evidence>
<name>A0A915U4A6_9BACT</name>
<feature type="active site" description="For autocatalytic cleavage activity" evidence="12">
    <location>
        <position position="164"/>
    </location>
</feature>
<evidence type="ECO:0000313" key="16">
    <source>
        <dbReference type="EMBL" id="BCO10607.1"/>
    </source>
</evidence>
<dbReference type="GO" id="GO:0003677">
    <property type="term" value="F:DNA binding"/>
    <property type="evidence" value="ECO:0007669"/>
    <property type="project" value="UniProtKB-UniRule"/>
</dbReference>
<dbReference type="Pfam" id="PF00717">
    <property type="entry name" value="Peptidase_S24"/>
    <property type="match status" value="1"/>
</dbReference>
<evidence type="ECO:0000256" key="6">
    <source>
        <dbReference type="ARBA" id="ARBA00022813"/>
    </source>
</evidence>
<evidence type="ECO:0000256" key="7">
    <source>
        <dbReference type="ARBA" id="ARBA00023015"/>
    </source>
</evidence>
<dbReference type="FunFam" id="2.10.109.10:FF:000001">
    <property type="entry name" value="LexA repressor"/>
    <property type="match status" value="1"/>
</dbReference>
<feature type="domain" description="Peptidase S24/S26A/S26B/S26C" evidence="14">
    <location>
        <begin position="84"/>
        <end position="199"/>
    </location>
</feature>
<keyword evidence="9 12" id="KW-0804">Transcription</keyword>
<dbReference type="HAMAP" id="MF_00015">
    <property type="entry name" value="LexA"/>
    <property type="match status" value="1"/>
</dbReference>
<protein>
    <recommendedName>
        <fullName evidence="12">LexA repressor</fullName>
        <ecNumber evidence="12">3.4.21.88</ecNumber>
    </recommendedName>
</protein>
<dbReference type="InterPro" id="IPR036286">
    <property type="entry name" value="LexA/Signal_pep-like_sf"/>
</dbReference>
<evidence type="ECO:0000259" key="15">
    <source>
        <dbReference type="Pfam" id="PF01726"/>
    </source>
</evidence>
<proteinExistence type="inferred from homology"/>
<keyword evidence="11 12" id="KW-0742">SOS response</keyword>
<evidence type="ECO:0000256" key="12">
    <source>
        <dbReference type="HAMAP-Rule" id="MF_00015"/>
    </source>
</evidence>
<feature type="site" description="Cleavage; by autolysis" evidence="12">
    <location>
        <begin position="91"/>
        <end position="92"/>
    </location>
</feature>